<evidence type="ECO:0000313" key="2">
    <source>
        <dbReference type="Proteomes" id="UP000887116"/>
    </source>
</evidence>
<evidence type="ECO:0000313" key="1">
    <source>
        <dbReference type="EMBL" id="GFR26798.1"/>
    </source>
</evidence>
<name>A0A8X6JIL9_TRICU</name>
<dbReference type="AlphaFoldDB" id="A0A8X6JIL9"/>
<protein>
    <submittedName>
        <fullName evidence="1">Uncharacterized protein</fullName>
    </submittedName>
</protein>
<accession>A0A8X6JIL9</accession>
<keyword evidence="2" id="KW-1185">Reference proteome</keyword>
<proteinExistence type="predicted"/>
<organism evidence="1 2">
    <name type="scientific">Trichonephila clavata</name>
    <name type="common">Joro spider</name>
    <name type="synonym">Nephila clavata</name>
    <dbReference type="NCBI Taxonomy" id="2740835"/>
    <lineage>
        <taxon>Eukaryota</taxon>
        <taxon>Metazoa</taxon>
        <taxon>Ecdysozoa</taxon>
        <taxon>Arthropoda</taxon>
        <taxon>Chelicerata</taxon>
        <taxon>Arachnida</taxon>
        <taxon>Araneae</taxon>
        <taxon>Araneomorphae</taxon>
        <taxon>Entelegynae</taxon>
        <taxon>Araneoidea</taxon>
        <taxon>Nephilidae</taxon>
        <taxon>Trichonephila</taxon>
    </lineage>
</organism>
<comment type="caution">
    <text evidence="1">The sequence shown here is derived from an EMBL/GenBank/DDBJ whole genome shotgun (WGS) entry which is preliminary data.</text>
</comment>
<dbReference type="OrthoDB" id="10070907at2759"/>
<sequence>MNFRKDCVLCPSIFSKGLGGRIQRGKKRSLASARVNCLEGSYANRYTTDASEETKHAFYSNKMQRVKNRKMNFRKDCVLCPSIFSKGLGGRIQRGKKRSLRRTRVNCLEGSYANRYTTDASEETKHAFYSNKMQRVKNRKMNFRKDCVLCPSIFSKGLG</sequence>
<gene>
    <name evidence="1" type="ORF">TNCT_332191</name>
</gene>
<reference evidence="1" key="1">
    <citation type="submission" date="2020-07" db="EMBL/GenBank/DDBJ databases">
        <title>Multicomponent nature underlies the extraordinary mechanical properties of spider dragline silk.</title>
        <authorList>
            <person name="Kono N."/>
            <person name="Nakamura H."/>
            <person name="Mori M."/>
            <person name="Yoshida Y."/>
            <person name="Ohtoshi R."/>
            <person name="Malay A.D."/>
            <person name="Moran D.A.P."/>
            <person name="Tomita M."/>
            <person name="Numata K."/>
            <person name="Arakawa K."/>
        </authorList>
    </citation>
    <scope>NUCLEOTIDE SEQUENCE</scope>
</reference>
<dbReference type="Proteomes" id="UP000887116">
    <property type="component" value="Unassembled WGS sequence"/>
</dbReference>
<dbReference type="EMBL" id="BMAO01038738">
    <property type="protein sequence ID" value="GFR26798.1"/>
    <property type="molecule type" value="Genomic_DNA"/>
</dbReference>